<dbReference type="InterPro" id="IPR048011">
    <property type="entry name" value="NTP-PPase_MazG-like_C"/>
</dbReference>
<keyword evidence="2" id="KW-0489">Methyltransferase</keyword>
<dbReference type="CDD" id="cd11528">
    <property type="entry name" value="NTP-PPase_MazG_Nterm"/>
    <property type="match status" value="1"/>
</dbReference>
<protein>
    <submittedName>
        <fullName evidence="2">Tetrapyrrole methylase family protein / MazG family protein</fullName>
    </submittedName>
</protein>
<dbReference type="GO" id="GO:0032259">
    <property type="term" value="P:methylation"/>
    <property type="evidence" value="ECO:0007669"/>
    <property type="project" value="UniProtKB-KW"/>
</dbReference>
<feature type="domain" description="NTP pyrophosphohydrolase MazG-like" evidence="1">
    <location>
        <begin position="151"/>
        <end position="224"/>
    </location>
</feature>
<dbReference type="GO" id="GO:0047429">
    <property type="term" value="F:nucleoside triphosphate diphosphatase activity"/>
    <property type="evidence" value="ECO:0007669"/>
    <property type="project" value="InterPro"/>
</dbReference>
<dbReference type="EMBL" id="FNHQ01000008">
    <property type="protein sequence ID" value="SDM52789.1"/>
    <property type="molecule type" value="Genomic_DNA"/>
</dbReference>
<dbReference type="Proteomes" id="UP000199309">
    <property type="component" value="Unassembled WGS sequence"/>
</dbReference>
<dbReference type="PANTHER" id="PTHR30522:SF0">
    <property type="entry name" value="NUCLEOSIDE TRIPHOSPHATE PYROPHOSPHOHYDROLASE"/>
    <property type="match status" value="1"/>
</dbReference>
<dbReference type="NCBIfam" id="TIGR00444">
    <property type="entry name" value="mazG"/>
    <property type="match status" value="1"/>
</dbReference>
<dbReference type="GO" id="GO:0046076">
    <property type="term" value="P:dTTP catabolic process"/>
    <property type="evidence" value="ECO:0007669"/>
    <property type="project" value="TreeGrafter"/>
</dbReference>
<dbReference type="STRING" id="349095.SAMN05660299_01055"/>
<dbReference type="FunFam" id="1.10.287.1080:FF:000001">
    <property type="entry name" value="Nucleoside triphosphate pyrophosphohydrolase"/>
    <property type="match status" value="1"/>
</dbReference>
<dbReference type="InterPro" id="IPR011551">
    <property type="entry name" value="NTP_PyrPHydrolase_MazG"/>
</dbReference>
<dbReference type="GO" id="GO:0046081">
    <property type="term" value="P:dUTP catabolic process"/>
    <property type="evidence" value="ECO:0007669"/>
    <property type="project" value="TreeGrafter"/>
</dbReference>
<dbReference type="GO" id="GO:0006950">
    <property type="term" value="P:response to stress"/>
    <property type="evidence" value="ECO:0007669"/>
    <property type="project" value="UniProtKB-ARBA"/>
</dbReference>
<dbReference type="Pfam" id="PF03819">
    <property type="entry name" value="MazG"/>
    <property type="match status" value="2"/>
</dbReference>
<evidence type="ECO:0000313" key="2">
    <source>
        <dbReference type="EMBL" id="SDM52789.1"/>
    </source>
</evidence>
<proteinExistence type="predicted"/>
<name>A0A1G9TYC9_9FIRM</name>
<dbReference type="Gene3D" id="1.10.287.1080">
    <property type="entry name" value="MazG-like"/>
    <property type="match status" value="2"/>
</dbReference>
<dbReference type="SUPFAM" id="SSF101386">
    <property type="entry name" value="all-alpha NTP pyrophosphatases"/>
    <property type="match status" value="2"/>
</dbReference>
<dbReference type="GO" id="GO:0046061">
    <property type="term" value="P:dATP catabolic process"/>
    <property type="evidence" value="ECO:0007669"/>
    <property type="project" value="TreeGrafter"/>
</dbReference>
<dbReference type="AlphaFoldDB" id="A0A1G9TYC9"/>
<sequence>MRNIRLISVGMVPDESISLSVYRQMQHAEVVFVSSYHRHIVDFLEKENITYKKLPCGRAIAGQETTCKEAVSLLLQWAQQQEVLYITVDAAADPVAKQLDEQVWQMKPGMAISIETGAPIEAGLPFDLQPLLDVMAELRSDDHGCPWDRAQTHRTLRRYLLEEVYEMLDAVDMDDMAGIREEMGDILYQIAFHCRLAEEKGLFNAQDVVKDVTDKMIRRHPHVFNKKKLENMGKSMVNWDRLKQGEQRQQHQYLLDGVVKGMPSLLETYKLQEKSAKVGFEWEVTDQVWDKVQEEWQELKEALQEKNPVHIEEEAGDVLFVLVNLFRWYSIEPECALHRANSKFRRRFSYVEDKVKESGKSWQMVTLQELSDFWKEAKEIEGRSSTV</sequence>
<dbReference type="PANTHER" id="PTHR30522">
    <property type="entry name" value="NUCLEOSIDE TRIPHOSPHATE PYROPHOSPHOHYDROLASE"/>
    <property type="match status" value="1"/>
</dbReference>
<dbReference type="GO" id="GO:0006203">
    <property type="term" value="P:dGTP catabolic process"/>
    <property type="evidence" value="ECO:0007669"/>
    <property type="project" value="TreeGrafter"/>
</dbReference>
<dbReference type="FunFam" id="1.10.287.1080:FF:000003">
    <property type="entry name" value="Nucleoside triphosphate pyrophosphohydrolase"/>
    <property type="match status" value="1"/>
</dbReference>
<dbReference type="CDD" id="cd11529">
    <property type="entry name" value="NTP-PPase_MazG_Cterm"/>
    <property type="match status" value="1"/>
</dbReference>
<keyword evidence="2" id="KW-0808">Transferase</keyword>
<evidence type="ECO:0000313" key="3">
    <source>
        <dbReference type="Proteomes" id="UP000199309"/>
    </source>
</evidence>
<dbReference type="NCBIfam" id="NF007113">
    <property type="entry name" value="PRK09562.1"/>
    <property type="match status" value="1"/>
</dbReference>
<dbReference type="GO" id="GO:0046047">
    <property type="term" value="P:TTP catabolic process"/>
    <property type="evidence" value="ECO:0007669"/>
    <property type="project" value="TreeGrafter"/>
</dbReference>
<accession>A0A1G9TYC9</accession>
<reference evidence="2 3" key="1">
    <citation type="submission" date="2016-10" db="EMBL/GenBank/DDBJ databases">
        <authorList>
            <person name="de Groot N.N."/>
        </authorList>
    </citation>
    <scope>NUCLEOTIDE SEQUENCE [LARGE SCALE GENOMIC DNA]</scope>
    <source>
        <strain evidence="2 3">DSM 16981</strain>
    </source>
</reference>
<evidence type="ECO:0000259" key="1">
    <source>
        <dbReference type="Pfam" id="PF03819"/>
    </source>
</evidence>
<keyword evidence="3" id="KW-1185">Reference proteome</keyword>
<dbReference type="InterPro" id="IPR004518">
    <property type="entry name" value="MazG-like_dom"/>
</dbReference>
<dbReference type="InterPro" id="IPR048015">
    <property type="entry name" value="NTP-PPase_MazG-like_N"/>
</dbReference>
<dbReference type="GO" id="GO:0046052">
    <property type="term" value="P:UTP catabolic process"/>
    <property type="evidence" value="ECO:0007669"/>
    <property type="project" value="TreeGrafter"/>
</dbReference>
<organism evidence="2 3">
    <name type="scientific">Megasphaera paucivorans</name>
    <dbReference type="NCBI Taxonomy" id="349095"/>
    <lineage>
        <taxon>Bacteria</taxon>
        <taxon>Bacillati</taxon>
        <taxon>Bacillota</taxon>
        <taxon>Negativicutes</taxon>
        <taxon>Veillonellales</taxon>
        <taxon>Veillonellaceae</taxon>
        <taxon>Megasphaera</taxon>
    </lineage>
</organism>
<dbReference type="GO" id="GO:0008168">
    <property type="term" value="F:methyltransferase activity"/>
    <property type="evidence" value="ECO:0007669"/>
    <property type="project" value="UniProtKB-KW"/>
</dbReference>
<feature type="domain" description="NTP pyrophosphohydrolase MazG-like" evidence="1">
    <location>
        <begin position="292"/>
        <end position="347"/>
    </location>
</feature>
<gene>
    <name evidence="2" type="ORF">SAMN05660299_01055</name>
</gene>